<feature type="transmembrane region" description="Helical" evidence="8">
    <location>
        <begin position="12"/>
        <end position="31"/>
    </location>
</feature>
<protein>
    <submittedName>
        <fullName evidence="10">Membrane protein</fullName>
    </submittedName>
</protein>
<dbReference type="InterPro" id="IPR004869">
    <property type="entry name" value="MMPL_dom"/>
</dbReference>
<feature type="transmembrane region" description="Helical" evidence="8">
    <location>
        <begin position="627"/>
        <end position="648"/>
    </location>
</feature>
<feature type="transmembrane region" description="Helical" evidence="8">
    <location>
        <begin position="367"/>
        <end position="387"/>
    </location>
</feature>
<feature type="transmembrane region" description="Helical" evidence="8">
    <location>
        <begin position="525"/>
        <end position="542"/>
    </location>
</feature>
<feature type="transmembrane region" description="Helical" evidence="8">
    <location>
        <begin position="585"/>
        <end position="606"/>
    </location>
</feature>
<dbReference type="Gene3D" id="1.20.1640.10">
    <property type="entry name" value="Multidrug efflux transporter AcrB transmembrane domain"/>
    <property type="match status" value="2"/>
</dbReference>
<evidence type="ECO:0000256" key="5">
    <source>
        <dbReference type="ARBA" id="ARBA00022989"/>
    </source>
</evidence>
<dbReference type="GO" id="GO:0005886">
    <property type="term" value="C:plasma membrane"/>
    <property type="evidence" value="ECO:0007669"/>
    <property type="project" value="UniProtKB-SubCell"/>
</dbReference>
<evidence type="ECO:0000256" key="6">
    <source>
        <dbReference type="ARBA" id="ARBA00023136"/>
    </source>
</evidence>
<feature type="compositionally biased region" description="Basic and acidic residues" evidence="7">
    <location>
        <begin position="694"/>
        <end position="711"/>
    </location>
</feature>
<dbReference type="PANTHER" id="PTHR33406">
    <property type="entry name" value="MEMBRANE PROTEIN MJ1562-RELATED"/>
    <property type="match status" value="1"/>
</dbReference>
<dbReference type="STRING" id="571913.VV02_08100"/>
<dbReference type="EMBL" id="CP011112">
    <property type="protein sequence ID" value="AKU15826.1"/>
    <property type="molecule type" value="Genomic_DNA"/>
</dbReference>
<evidence type="ECO:0000256" key="1">
    <source>
        <dbReference type="ARBA" id="ARBA00004651"/>
    </source>
</evidence>
<evidence type="ECO:0000256" key="3">
    <source>
        <dbReference type="ARBA" id="ARBA00022475"/>
    </source>
</evidence>
<comment type="similarity">
    <text evidence="2">Belongs to the resistance-nodulation-cell division (RND) (TC 2.A.6) family. MmpL subfamily.</text>
</comment>
<feature type="transmembrane region" description="Helical" evidence="8">
    <location>
        <begin position="204"/>
        <end position="224"/>
    </location>
</feature>
<evidence type="ECO:0000313" key="10">
    <source>
        <dbReference type="EMBL" id="AKU15826.1"/>
    </source>
</evidence>
<comment type="subcellular location">
    <subcellularLocation>
        <location evidence="1">Cell membrane</location>
        <topology evidence="1">Multi-pass membrane protein</topology>
    </subcellularLocation>
</comment>
<dbReference type="KEGG" id="lmoi:VV02_08100"/>
<keyword evidence="5 8" id="KW-1133">Transmembrane helix</keyword>
<gene>
    <name evidence="10" type="ORF">VV02_08100</name>
</gene>
<dbReference type="InterPro" id="IPR000731">
    <property type="entry name" value="SSD"/>
</dbReference>
<feature type="transmembrane region" description="Helical" evidence="8">
    <location>
        <begin position="549"/>
        <end position="570"/>
    </location>
</feature>
<evidence type="ECO:0000259" key="9">
    <source>
        <dbReference type="PROSITE" id="PS50156"/>
    </source>
</evidence>
<evidence type="ECO:0000256" key="2">
    <source>
        <dbReference type="ARBA" id="ARBA00010157"/>
    </source>
</evidence>
<dbReference type="OrthoDB" id="2365435at2"/>
<proteinExistence type="inferred from homology"/>
<accession>A0A0K1JGJ1</accession>
<organism evidence="10 11">
    <name type="scientific">Luteipulveratus mongoliensis</name>
    <dbReference type="NCBI Taxonomy" id="571913"/>
    <lineage>
        <taxon>Bacteria</taxon>
        <taxon>Bacillati</taxon>
        <taxon>Actinomycetota</taxon>
        <taxon>Actinomycetes</taxon>
        <taxon>Micrococcales</taxon>
        <taxon>Dermacoccaceae</taxon>
        <taxon>Luteipulveratus</taxon>
    </lineage>
</organism>
<feature type="region of interest" description="Disordered" evidence="7">
    <location>
        <begin position="694"/>
        <end position="717"/>
    </location>
</feature>
<evidence type="ECO:0000256" key="4">
    <source>
        <dbReference type="ARBA" id="ARBA00022692"/>
    </source>
</evidence>
<dbReference type="Pfam" id="PF03176">
    <property type="entry name" value="MMPL"/>
    <property type="match status" value="2"/>
</dbReference>
<dbReference type="Proteomes" id="UP000066480">
    <property type="component" value="Chromosome"/>
</dbReference>
<keyword evidence="11" id="KW-1185">Reference proteome</keyword>
<dbReference type="AlphaFoldDB" id="A0A0K1JGJ1"/>
<dbReference type="SUPFAM" id="SSF82866">
    <property type="entry name" value="Multidrug efflux transporter AcrB transmembrane domain"/>
    <property type="match status" value="2"/>
</dbReference>
<feature type="domain" description="SSD" evidence="9">
    <location>
        <begin position="202"/>
        <end position="334"/>
    </location>
</feature>
<name>A0A0K1JGJ1_9MICO</name>
<dbReference type="RefSeq" id="WP_083449998.1">
    <property type="nucleotide sequence ID" value="NZ_CP011112.1"/>
</dbReference>
<evidence type="ECO:0000313" key="11">
    <source>
        <dbReference type="Proteomes" id="UP000066480"/>
    </source>
</evidence>
<feature type="transmembrane region" description="Helical" evidence="8">
    <location>
        <begin position="236"/>
        <end position="259"/>
    </location>
</feature>
<keyword evidence="3" id="KW-1003">Cell membrane</keyword>
<dbReference type="InterPro" id="IPR050545">
    <property type="entry name" value="Mycobact_MmpL"/>
</dbReference>
<feature type="transmembrane region" description="Helical" evidence="8">
    <location>
        <begin position="654"/>
        <end position="675"/>
    </location>
</feature>
<evidence type="ECO:0000256" key="7">
    <source>
        <dbReference type="SAM" id="MobiDB-lite"/>
    </source>
</evidence>
<feature type="transmembrane region" description="Helical" evidence="8">
    <location>
        <begin position="280"/>
        <end position="306"/>
    </location>
</feature>
<sequence>MFAKLGKGVVRHPWWVIGAWIIIAAAIIATAPKLTTSNEESDFLPQHYESIKAAQLQESKYPDATTLGGIVVIDRKDGKALTAADNAKIKQITSELGQSPKAPVSSVVAGPPAPNHLVQTLGINYVKDADAYGDDARDTIKGMRTNLSNQVKDTGLRAAVTGSTAQAIDGEEADSKSEALIGLATIGLIIVLLLIIFRSPVIALLPIVLILLVSQVATGLIAFANEAFDLNADGSISVILIIVMFGIGTDYILFLMFRYRERLRMGEDKKTAMVSSVGRVGEAIASAAGAVIAAFMALVLSSLGLFRAIGPALAIAVAVMLVAGLTLVPAVVSLLGSKVFWPSKAWKREPKRAMSARIGRSLGRRPGLYAIVTGGILIALSVFSLGFKPSFDFGSSSLPKNAESTIALDTLKKGLPAGSTDPSTVLVTSERGALNQGELTSYAARLGKVPGVGTISPPELSQDKSTATYQVTLDDDPGSDKALDVVSGPLRDAAHQSPPGTHAYVGGTTSVFVDLDDAMVRDYKVVFPVAALIIMVILALLLRSLVAPLYLMLSVGLGFGATLGATVLLIQNSSSTGGLIFMLPIYMYLFVVALGTDYNILMVARLREEAREGLSPRDAAAKAFQHAGPTVAAAGLILAGSFASLMLAGNELMVSMGFAISFGIGVAAFIMAMFFTPALTALLGHAAWWPGHGDAKRGGSSKEHPPEREFELVGTRR</sequence>
<feature type="transmembrane region" description="Helical" evidence="8">
    <location>
        <begin position="312"/>
        <end position="341"/>
    </location>
</feature>
<reference evidence="10 11" key="1">
    <citation type="submission" date="2015-03" db="EMBL/GenBank/DDBJ databases">
        <title>Luteipulveratus halotolerans sp. nov., a novel actinobacterium (Dermacoccaceae) from Sarawak, Malaysia.</title>
        <authorList>
            <person name="Juboi H."/>
            <person name="Basik A."/>
            <person name="Shamsul S.S."/>
            <person name="Arnold P."/>
            <person name="Schmitt E.K."/>
            <person name="Sanglier J.-J."/>
            <person name="Yeo T."/>
        </authorList>
    </citation>
    <scope>NUCLEOTIDE SEQUENCE [LARGE SCALE GENOMIC DNA]</scope>
    <source>
        <strain evidence="10 11">MN07-A0370</strain>
    </source>
</reference>
<keyword evidence="6 8" id="KW-0472">Membrane</keyword>
<dbReference type="PANTHER" id="PTHR33406:SF6">
    <property type="entry name" value="MEMBRANE PROTEIN YDGH-RELATED"/>
    <property type="match status" value="1"/>
</dbReference>
<feature type="transmembrane region" description="Helical" evidence="8">
    <location>
        <begin position="179"/>
        <end position="197"/>
    </location>
</feature>
<keyword evidence="4 8" id="KW-0812">Transmembrane</keyword>
<dbReference type="PATRIC" id="fig|571913.6.peg.1660"/>
<dbReference type="PROSITE" id="PS50156">
    <property type="entry name" value="SSD"/>
    <property type="match status" value="1"/>
</dbReference>
<evidence type="ECO:0000256" key="8">
    <source>
        <dbReference type="SAM" id="Phobius"/>
    </source>
</evidence>